<dbReference type="Proteomes" id="UP000694561">
    <property type="component" value="Unplaced"/>
</dbReference>
<organism evidence="2 3">
    <name type="scientific">Monodon monoceros</name>
    <name type="common">Narwhal</name>
    <name type="synonym">Ceratodon monodon</name>
    <dbReference type="NCBI Taxonomy" id="40151"/>
    <lineage>
        <taxon>Eukaryota</taxon>
        <taxon>Metazoa</taxon>
        <taxon>Chordata</taxon>
        <taxon>Craniata</taxon>
        <taxon>Vertebrata</taxon>
        <taxon>Euteleostomi</taxon>
        <taxon>Mammalia</taxon>
        <taxon>Eutheria</taxon>
        <taxon>Laurasiatheria</taxon>
        <taxon>Artiodactyla</taxon>
        <taxon>Whippomorpha</taxon>
        <taxon>Cetacea</taxon>
        <taxon>Odontoceti</taxon>
        <taxon>Monodontidae</taxon>
        <taxon>Monodon</taxon>
    </lineage>
</organism>
<feature type="region of interest" description="Disordered" evidence="1">
    <location>
        <begin position="46"/>
        <end position="99"/>
    </location>
</feature>
<evidence type="ECO:0000256" key="1">
    <source>
        <dbReference type="SAM" id="MobiDB-lite"/>
    </source>
</evidence>
<evidence type="ECO:0000313" key="3">
    <source>
        <dbReference type="Proteomes" id="UP000694561"/>
    </source>
</evidence>
<proteinExistence type="predicted"/>
<reference evidence="2" key="1">
    <citation type="submission" date="2025-08" db="UniProtKB">
        <authorList>
            <consortium name="Ensembl"/>
        </authorList>
    </citation>
    <scope>IDENTIFICATION</scope>
</reference>
<evidence type="ECO:0000313" key="2">
    <source>
        <dbReference type="Ensembl" id="ENSMMNP00015012759.1"/>
    </source>
</evidence>
<sequence>MGALAWPTALLLRPWRTAKMLLRKRQHPAQLRIHARTLCGTAIHELDVPEQGGASSRKKGAGAGGGPRPPKYRPLASSLPDAFRRTRVPCSLQARGGGA</sequence>
<reference evidence="2" key="2">
    <citation type="submission" date="2025-09" db="UniProtKB">
        <authorList>
            <consortium name="Ensembl"/>
        </authorList>
    </citation>
    <scope>IDENTIFICATION</scope>
</reference>
<protein>
    <submittedName>
        <fullName evidence="2">Uncharacterized protein</fullName>
    </submittedName>
</protein>
<keyword evidence="3" id="KW-1185">Reference proteome</keyword>
<name>A0A8C6BD16_MONMO</name>
<accession>A0A8C6BD16</accession>
<dbReference type="AlphaFoldDB" id="A0A8C6BD16"/>
<dbReference type="Ensembl" id="ENSMMNT00015013979.1">
    <property type="protein sequence ID" value="ENSMMNP00015012759.1"/>
    <property type="gene ID" value="ENSMMNG00015009405.1"/>
</dbReference>